<reference evidence="3" key="1">
    <citation type="submission" date="2015-08" db="EMBL/GenBank/DDBJ databases">
        <authorList>
            <person name="Varghese N."/>
        </authorList>
    </citation>
    <scope>NUCLEOTIDE SEQUENCE [LARGE SCALE GENOMIC DNA]</scope>
    <source>
        <strain evidence="3">JCM 18476</strain>
    </source>
</reference>
<evidence type="ECO:0000313" key="2">
    <source>
        <dbReference type="EMBL" id="CUB05421.1"/>
    </source>
</evidence>
<dbReference type="RefSeq" id="WP_055464098.1">
    <property type="nucleotide sequence ID" value="NZ_CYHG01000011.1"/>
</dbReference>
<dbReference type="InterPro" id="IPR021225">
    <property type="entry name" value="Tlde1_dom"/>
</dbReference>
<dbReference type="Pfam" id="PF10908">
    <property type="entry name" value="Tlde1_dom"/>
    <property type="match status" value="1"/>
</dbReference>
<dbReference type="Proteomes" id="UP000182769">
    <property type="component" value="Unassembled WGS sequence"/>
</dbReference>
<feature type="domain" description="Tlde1" evidence="1">
    <location>
        <begin position="23"/>
        <end position="140"/>
    </location>
</feature>
<organism evidence="2 3">
    <name type="scientific">Marinomonas fungiae</name>
    <dbReference type="NCBI Taxonomy" id="1137284"/>
    <lineage>
        <taxon>Bacteria</taxon>
        <taxon>Pseudomonadati</taxon>
        <taxon>Pseudomonadota</taxon>
        <taxon>Gammaproteobacteria</taxon>
        <taxon>Oceanospirillales</taxon>
        <taxon>Oceanospirillaceae</taxon>
        <taxon>Marinomonas</taxon>
    </lineage>
</organism>
<dbReference type="AlphaFoldDB" id="A0A0K6IQP0"/>
<sequence length="153" mass="17085">MLEFSFKLNDEPMSSLKMGSERSFDAFSGLGKHVNRVLSTCIANHGPIPKGEYYIFDRQSGGMLGPLRDIFSDKDEWFALYADDSSIDDETFCDEVKRGQFRLHPKGPLGVSQGCITINSYSDFQILRALLKGVETEVIPEVGLECYGKITVC</sequence>
<accession>A0A0K6IQP0</accession>
<dbReference type="STRING" id="1137284.GCA_001418205_02949"/>
<protein>
    <recommendedName>
        <fullName evidence="1">Tlde1 domain-containing protein</fullName>
    </recommendedName>
</protein>
<dbReference type="EMBL" id="CYHG01000011">
    <property type="protein sequence ID" value="CUB05421.1"/>
    <property type="molecule type" value="Genomic_DNA"/>
</dbReference>
<evidence type="ECO:0000259" key="1">
    <source>
        <dbReference type="Pfam" id="PF10908"/>
    </source>
</evidence>
<name>A0A0K6IQP0_9GAMM</name>
<evidence type="ECO:0000313" key="3">
    <source>
        <dbReference type="Proteomes" id="UP000182769"/>
    </source>
</evidence>
<gene>
    <name evidence="2" type="ORF">Ga0061065_1119</name>
</gene>
<keyword evidence="3" id="KW-1185">Reference proteome</keyword>
<proteinExistence type="predicted"/>
<dbReference type="OrthoDB" id="6490254at2"/>